<protein>
    <submittedName>
        <fullName evidence="6">TetR family transcriptional regulator</fullName>
    </submittedName>
</protein>
<feature type="domain" description="HTH tetR-type" evidence="5">
    <location>
        <begin position="4"/>
        <end position="64"/>
    </location>
</feature>
<gene>
    <name evidence="6" type="ORF">C6V83_07455</name>
</gene>
<accession>A0A2S0KK75</accession>
<evidence type="ECO:0000256" key="1">
    <source>
        <dbReference type="ARBA" id="ARBA00023015"/>
    </source>
</evidence>
<evidence type="ECO:0000313" key="6">
    <source>
        <dbReference type="EMBL" id="AVM02088.1"/>
    </source>
</evidence>
<dbReference type="GO" id="GO:0003677">
    <property type="term" value="F:DNA binding"/>
    <property type="evidence" value="ECO:0007669"/>
    <property type="project" value="UniProtKB-UniRule"/>
</dbReference>
<evidence type="ECO:0000313" key="7">
    <source>
        <dbReference type="Proteomes" id="UP000239814"/>
    </source>
</evidence>
<dbReference type="Pfam" id="PF21943">
    <property type="entry name" value="TetR_C_46"/>
    <property type="match status" value="1"/>
</dbReference>
<keyword evidence="7" id="KW-1185">Reference proteome</keyword>
<evidence type="ECO:0000256" key="2">
    <source>
        <dbReference type="ARBA" id="ARBA00023125"/>
    </source>
</evidence>
<evidence type="ECO:0000256" key="3">
    <source>
        <dbReference type="ARBA" id="ARBA00023163"/>
    </source>
</evidence>
<keyword evidence="3" id="KW-0804">Transcription</keyword>
<dbReference type="OrthoDB" id="8479950at2"/>
<dbReference type="PROSITE" id="PS50977">
    <property type="entry name" value="HTH_TETR_2"/>
    <property type="match status" value="1"/>
</dbReference>
<feature type="DNA-binding region" description="H-T-H motif" evidence="4">
    <location>
        <begin position="27"/>
        <end position="46"/>
    </location>
</feature>
<evidence type="ECO:0000256" key="4">
    <source>
        <dbReference type="PROSITE-ProRule" id="PRU00335"/>
    </source>
</evidence>
<dbReference type="Pfam" id="PF00440">
    <property type="entry name" value="TetR_N"/>
    <property type="match status" value="1"/>
</dbReference>
<dbReference type="Proteomes" id="UP000239814">
    <property type="component" value="Chromosome"/>
</dbReference>
<keyword evidence="2 4" id="KW-0238">DNA-binding</keyword>
<dbReference type="SUPFAM" id="SSF46689">
    <property type="entry name" value="Homeodomain-like"/>
    <property type="match status" value="1"/>
</dbReference>
<dbReference type="InterPro" id="IPR054129">
    <property type="entry name" value="DesT_TetR_C"/>
</dbReference>
<dbReference type="InterPro" id="IPR009057">
    <property type="entry name" value="Homeodomain-like_sf"/>
</dbReference>
<dbReference type="KEGG" id="git:C6V83_07455"/>
<proteinExistence type="predicted"/>
<keyword evidence="1" id="KW-0805">Transcription regulation</keyword>
<dbReference type="Gene3D" id="1.10.357.10">
    <property type="entry name" value="Tetracycline Repressor, domain 2"/>
    <property type="match status" value="1"/>
</dbReference>
<sequence length="192" mass="20557">MSPAERRRQLLDLGLALSRELRPEDVTMDAVAEAAGVSRGLMFHYFESKQDFQLAILREQGDEMLALTRPPAGLDDPAEIAAAALAAYVEYVEVNPTAYASVLRGALSADPKMRAVTEETRAAVARRVLAFAPAMGIEVTPTVEAAVLGWIAFVEDVMTRWIADPVMSRDQVLALITSSLLALAGAAASVDA</sequence>
<reference evidence="6 7" key="1">
    <citation type="submission" date="2018-03" db="EMBL/GenBank/DDBJ databases">
        <title>Characteristics and genome of n-alkane degrading marine bacteria Gordonia iterans isolated from crude oil contaminated in Tae-an, South Korea.</title>
        <authorList>
            <person name="Lee S.-S."/>
            <person name="Kim H."/>
        </authorList>
    </citation>
    <scope>NUCLEOTIDE SEQUENCE [LARGE SCALE GENOMIC DNA]</scope>
    <source>
        <strain evidence="6 7">Co17</strain>
    </source>
</reference>
<dbReference type="PANTHER" id="PTHR47506:SF1">
    <property type="entry name" value="HTH-TYPE TRANSCRIPTIONAL REGULATOR YJDC"/>
    <property type="match status" value="1"/>
</dbReference>
<evidence type="ECO:0000259" key="5">
    <source>
        <dbReference type="PROSITE" id="PS50977"/>
    </source>
</evidence>
<dbReference type="AlphaFoldDB" id="A0A2S0KK75"/>
<dbReference type="PANTHER" id="PTHR47506">
    <property type="entry name" value="TRANSCRIPTIONAL REGULATORY PROTEIN"/>
    <property type="match status" value="1"/>
</dbReference>
<dbReference type="InterPro" id="IPR001647">
    <property type="entry name" value="HTH_TetR"/>
</dbReference>
<organism evidence="6 7">
    <name type="scientific">Gordonia iterans</name>
    <dbReference type="NCBI Taxonomy" id="1004901"/>
    <lineage>
        <taxon>Bacteria</taxon>
        <taxon>Bacillati</taxon>
        <taxon>Actinomycetota</taxon>
        <taxon>Actinomycetes</taxon>
        <taxon>Mycobacteriales</taxon>
        <taxon>Gordoniaceae</taxon>
        <taxon>Gordonia</taxon>
    </lineage>
</organism>
<dbReference type="EMBL" id="CP027433">
    <property type="protein sequence ID" value="AVM02088.1"/>
    <property type="molecule type" value="Genomic_DNA"/>
</dbReference>
<name>A0A2S0KK75_9ACTN</name>